<dbReference type="InterPro" id="IPR029265">
    <property type="entry name" value="TMEM51"/>
</dbReference>
<evidence type="ECO:0000256" key="2">
    <source>
        <dbReference type="SAM" id="Phobius"/>
    </source>
</evidence>
<feature type="compositionally biased region" description="Low complexity" evidence="1">
    <location>
        <begin position="203"/>
        <end position="216"/>
    </location>
</feature>
<feature type="compositionally biased region" description="Low complexity" evidence="1">
    <location>
        <begin position="223"/>
        <end position="239"/>
    </location>
</feature>
<feature type="region of interest" description="Disordered" evidence="1">
    <location>
        <begin position="111"/>
        <end position="143"/>
    </location>
</feature>
<keyword evidence="2 3" id="KW-0812">Transmembrane</keyword>
<feature type="transmembrane region" description="Helical" evidence="2">
    <location>
        <begin position="26"/>
        <end position="51"/>
    </location>
</feature>
<sequence length="370" mass="39271">MCSSRGICGANSRPNRSSSSEGSGSGAHYALCALGVGLIALGIVMIVWTVIPMDGEASGGSPTESGNSTSGPDGDDKDSDNTKSSSVAMALVGVGAAMLLLSICLGVRSKKRAQSRRNQPAPAGGPLMNHVPGEQGEPAADPAAYNVPSYEEVVGSGNYPVRQSNLRQSTSQLPSYEDIIAAVENEGAEPTNNPTEDTPLNDPAAATAQPAAEPQANHQGLKSNPSLPSRSSSRASRLLRPLRVRRIKSDKLHLKDIRLQIRTPTQNPVNIEPITPPPQYENKWHRTRTLRQDGKIGRDDAHLPLERTVMVLCSVRPWREGAETEISSSYATAVVGGEAAGRARSSLQRLIFLQIQLGGATCICIFRVRG</sequence>
<keyword evidence="2" id="KW-0472">Membrane</keyword>
<keyword evidence="2" id="KW-1133">Transmembrane helix</keyword>
<keyword evidence="4" id="KW-1185">Reference proteome</keyword>
<accession>A0AAD3N3P1</accession>
<name>A0AAD3N3P1_LATJO</name>
<dbReference type="Proteomes" id="UP001279410">
    <property type="component" value="Unassembled WGS sequence"/>
</dbReference>
<reference evidence="3" key="1">
    <citation type="submission" date="2022-08" db="EMBL/GenBank/DDBJ databases">
        <title>Genome sequencing of akame (Lates japonicus).</title>
        <authorList>
            <person name="Hashiguchi Y."/>
            <person name="Takahashi H."/>
        </authorList>
    </citation>
    <scope>NUCLEOTIDE SEQUENCE</scope>
    <source>
        <strain evidence="3">Kochi</strain>
    </source>
</reference>
<dbReference type="Pfam" id="PF15345">
    <property type="entry name" value="TMEM51"/>
    <property type="match status" value="1"/>
</dbReference>
<feature type="region of interest" description="Disordered" evidence="1">
    <location>
        <begin position="187"/>
        <end position="242"/>
    </location>
</feature>
<proteinExistence type="predicted"/>
<dbReference type="PANTHER" id="PTHR16015:SF0">
    <property type="entry name" value="TRANSMEMBRANE PROTEIN 51"/>
    <property type="match status" value="1"/>
</dbReference>
<feature type="transmembrane region" description="Helical" evidence="2">
    <location>
        <begin position="87"/>
        <end position="107"/>
    </location>
</feature>
<dbReference type="PANTHER" id="PTHR16015">
    <property type="entry name" value="TRANSMEMBRANE PROTEIN 51"/>
    <property type="match status" value="1"/>
</dbReference>
<evidence type="ECO:0000313" key="3">
    <source>
        <dbReference type="EMBL" id="GLD64204.1"/>
    </source>
</evidence>
<evidence type="ECO:0000256" key="1">
    <source>
        <dbReference type="SAM" id="MobiDB-lite"/>
    </source>
</evidence>
<protein>
    <submittedName>
        <fullName evidence="3">Transmembrane protein 51-like protein</fullName>
    </submittedName>
</protein>
<comment type="caution">
    <text evidence="3">The sequence shown here is derived from an EMBL/GenBank/DDBJ whole genome shotgun (WGS) entry which is preliminary data.</text>
</comment>
<feature type="region of interest" description="Disordered" evidence="1">
    <location>
        <begin position="55"/>
        <end position="84"/>
    </location>
</feature>
<organism evidence="3 4">
    <name type="scientific">Lates japonicus</name>
    <name type="common">Japanese lates</name>
    <dbReference type="NCBI Taxonomy" id="270547"/>
    <lineage>
        <taxon>Eukaryota</taxon>
        <taxon>Metazoa</taxon>
        <taxon>Chordata</taxon>
        <taxon>Craniata</taxon>
        <taxon>Vertebrata</taxon>
        <taxon>Euteleostomi</taxon>
        <taxon>Actinopterygii</taxon>
        <taxon>Neopterygii</taxon>
        <taxon>Teleostei</taxon>
        <taxon>Neoteleostei</taxon>
        <taxon>Acanthomorphata</taxon>
        <taxon>Carangaria</taxon>
        <taxon>Carangaria incertae sedis</taxon>
        <taxon>Centropomidae</taxon>
        <taxon>Lates</taxon>
    </lineage>
</organism>
<gene>
    <name evidence="3" type="ORF">AKAME5_001576300</name>
</gene>
<evidence type="ECO:0000313" key="4">
    <source>
        <dbReference type="Proteomes" id="UP001279410"/>
    </source>
</evidence>
<feature type="region of interest" description="Disordered" evidence="1">
    <location>
        <begin position="1"/>
        <end position="22"/>
    </location>
</feature>
<dbReference type="EMBL" id="BRZM01000067">
    <property type="protein sequence ID" value="GLD64204.1"/>
    <property type="molecule type" value="Genomic_DNA"/>
</dbReference>
<dbReference type="AlphaFoldDB" id="A0AAD3N3P1"/>